<dbReference type="Pfam" id="PF07470">
    <property type="entry name" value="Glyco_hydro_88"/>
    <property type="match status" value="1"/>
</dbReference>
<gene>
    <name evidence="2" type="ORF">DFR48_10499</name>
</gene>
<evidence type="ECO:0000256" key="1">
    <source>
        <dbReference type="ARBA" id="ARBA00022801"/>
    </source>
</evidence>
<protein>
    <submittedName>
        <fullName evidence="2">Unsaturated rhamnogalacturonyl hydrolase</fullName>
    </submittedName>
</protein>
<sequence length="367" mass="41389">MLSTYFDSYARDYAYYKGGAWCYEDGCLYRGLSALHDATGDGRWLDHLVRLVNGQIDPTGEIRGYAAEEYNIDNLLPGRALLYLDRHTHDPRYRAATEHLAIQLEEHPRIAVGCYWHKLRYPHQVWLDGLYMTLPFKVELGRATDRPALVADATRQMLTALTLTFDEKSRLYRHGYDERRQQPWADKDTGLSPTHWARAIGWMAMALVDLVECLPAGSERDTLASHLRELSVRLKQLRTPDGRWLQVIDQPDLPDNYAESSATAMFAYAYLKAARLGVAGVDPEIGQAAFRSLQENALRPDGKDRIVLWDVCCVAGLGGLGGVYRDGTPAYYLSEPLQPDDVKGVGPLMMAEAERLRLSQAALADRR</sequence>
<evidence type="ECO:0000313" key="3">
    <source>
        <dbReference type="Proteomes" id="UP000252582"/>
    </source>
</evidence>
<dbReference type="SUPFAM" id="SSF48208">
    <property type="entry name" value="Six-hairpin glycosidases"/>
    <property type="match status" value="1"/>
</dbReference>
<dbReference type="GO" id="GO:0005975">
    <property type="term" value="P:carbohydrate metabolic process"/>
    <property type="evidence" value="ECO:0007669"/>
    <property type="project" value="InterPro"/>
</dbReference>
<keyword evidence="1 2" id="KW-0378">Hydrolase</keyword>
<name>A0A6I7HMD0_9HYPH</name>
<dbReference type="RefSeq" id="WP_114362799.1">
    <property type="nucleotide sequence ID" value="NZ_QPIX01000004.1"/>
</dbReference>
<dbReference type="InterPro" id="IPR012341">
    <property type="entry name" value="6hp_glycosidase-like_sf"/>
</dbReference>
<evidence type="ECO:0000313" key="2">
    <source>
        <dbReference type="EMBL" id="RCW25847.1"/>
    </source>
</evidence>
<dbReference type="EMBL" id="QPIX01000004">
    <property type="protein sequence ID" value="RCW25847.1"/>
    <property type="molecule type" value="Genomic_DNA"/>
</dbReference>
<dbReference type="AlphaFoldDB" id="A0A6I7HMD0"/>
<organism evidence="2 3">
    <name type="scientific">Ciceribacter lividus</name>
    <dbReference type="NCBI Taxonomy" id="1197950"/>
    <lineage>
        <taxon>Bacteria</taxon>
        <taxon>Pseudomonadati</taxon>
        <taxon>Pseudomonadota</taxon>
        <taxon>Alphaproteobacteria</taxon>
        <taxon>Hyphomicrobiales</taxon>
        <taxon>Rhizobiaceae</taxon>
        <taxon>Ciceribacter</taxon>
    </lineage>
</organism>
<proteinExistence type="predicted"/>
<dbReference type="GO" id="GO:0016787">
    <property type="term" value="F:hydrolase activity"/>
    <property type="evidence" value="ECO:0007669"/>
    <property type="project" value="UniProtKB-KW"/>
</dbReference>
<dbReference type="PANTHER" id="PTHR33886">
    <property type="entry name" value="UNSATURATED RHAMNOGALACTURONAN HYDROLASE (EUROFUNG)"/>
    <property type="match status" value="1"/>
</dbReference>
<dbReference type="InterPro" id="IPR008928">
    <property type="entry name" value="6-hairpin_glycosidase_sf"/>
</dbReference>
<dbReference type="Gene3D" id="1.50.10.10">
    <property type="match status" value="1"/>
</dbReference>
<dbReference type="PANTHER" id="PTHR33886:SF8">
    <property type="entry name" value="UNSATURATED RHAMNOGALACTURONAN HYDROLASE (EUROFUNG)"/>
    <property type="match status" value="1"/>
</dbReference>
<dbReference type="InterPro" id="IPR010905">
    <property type="entry name" value="Glyco_hydro_88"/>
</dbReference>
<reference evidence="2 3" key="1">
    <citation type="submission" date="2018-07" db="EMBL/GenBank/DDBJ databases">
        <title>Genomic Encyclopedia of Type Strains, Phase IV (KMG-IV): sequencing the most valuable type-strain genomes for metagenomic binning, comparative biology and taxonomic classification.</title>
        <authorList>
            <person name="Goeker M."/>
        </authorList>
    </citation>
    <scope>NUCLEOTIDE SEQUENCE [LARGE SCALE GENOMIC DNA]</scope>
    <source>
        <strain evidence="2 3">DSM 25528</strain>
    </source>
</reference>
<dbReference type="InterPro" id="IPR052043">
    <property type="entry name" value="PolySaccharide_Degr_Enz"/>
</dbReference>
<comment type="caution">
    <text evidence="2">The sequence shown here is derived from an EMBL/GenBank/DDBJ whole genome shotgun (WGS) entry which is preliminary data.</text>
</comment>
<accession>A0A6I7HMD0</accession>
<dbReference type="Proteomes" id="UP000252582">
    <property type="component" value="Unassembled WGS sequence"/>
</dbReference>
<keyword evidence="3" id="KW-1185">Reference proteome</keyword>